<evidence type="ECO:0000313" key="1">
    <source>
        <dbReference type="EMBL" id="KAG5183655.1"/>
    </source>
</evidence>
<keyword evidence="2" id="KW-1185">Reference proteome</keyword>
<dbReference type="AlphaFoldDB" id="A0A836CEM4"/>
<dbReference type="Gene3D" id="3.40.50.1440">
    <property type="entry name" value="Tubulin/FtsZ, GTPase domain"/>
    <property type="match status" value="1"/>
</dbReference>
<dbReference type="Proteomes" id="UP000664859">
    <property type="component" value="Unassembled WGS sequence"/>
</dbReference>
<organism evidence="1 2">
    <name type="scientific">Tribonema minus</name>
    <dbReference type="NCBI Taxonomy" id="303371"/>
    <lineage>
        <taxon>Eukaryota</taxon>
        <taxon>Sar</taxon>
        <taxon>Stramenopiles</taxon>
        <taxon>Ochrophyta</taxon>
        <taxon>PX clade</taxon>
        <taxon>Xanthophyceae</taxon>
        <taxon>Tribonematales</taxon>
        <taxon>Tribonemataceae</taxon>
        <taxon>Tribonema</taxon>
    </lineage>
</organism>
<dbReference type="InterPro" id="IPR036525">
    <property type="entry name" value="Tubulin/FtsZ_GTPase_sf"/>
</dbReference>
<dbReference type="SUPFAM" id="SSF52490">
    <property type="entry name" value="Tubulin nucleotide-binding domain-like"/>
    <property type="match status" value="1"/>
</dbReference>
<sequence length="156" mass="17066">MAATNMASTACSNCKHCHVATRVLAQLKDELVDSAMGTFRRTAERSRWLGSFCMVHSSSRDTISGLGCALLQALQDEYPKPFIISVCVAGFASDTPLRRDTPLRHYNAASRCRLQSSLPSIGRKLLMQYSEGERRYASGAMSSRSTTTVCSSMSID</sequence>
<name>A0A836CEM4_9STRA</name>
<gene>
    <name evidence="1" type="ORF">JKP88DRAFT_255727</name>
</gene>
<dbReference type="EMBL" id="JAFCMP010000193">
    <property type="protein sequence ID" value="KAG5183655.1"/>
    <property type="molecule type" value="Genomic_DNA"/>
</dbReference>
<proteinExistence type="predicted"/>
<evidence type="ECO:0000313" key="2">
    <source>
        <dbReference type="Proteomes" id="UP000664859"/>
    </source>
</evidence>
<reference evidence="1" key="1">
    <citation type="submission" date="2021-02" db="EMBL/GenBank/DDBJ databases">
        <title>First Annotated Genome of the Yellow-green Alga Tribonema minus.</title>
        <authorList>
            <person name="Mahan K.M."/>
        </authorList>
    </citation>
    <scope>NUCLEOTIDE SEQUENCE</scope>
    <source>
        <strain evidence="1">UTEX B ZZ1240</strain>
    </source>
</reference>
<protein>
    <submittedName>
        <fullName evidence="1">Uncharacterized protein</fullName>
    </submittedName>
</protein>
<comment type="caution">
    <text evidence="1">The sequence shown here is derived from an EMBL/GenBank/DDBJ whole genome shotgun (WGS) entry which is preliminary data.</text>
</comment>
<accession>A0A836CEM4</accession>